<evidence type="ECO:0000313" key="3">
    <source>
        <dbReference type="EMBL" id="VXB52831.1"/>
    </source>
</evidence>
<evidence type="ECO:0000256" key="1">
    <source>
        <dbReference type="SAM" id="MobiDB-lite"/>
    </source>
</evidence>
<sequence>MQKKNIDELFRDKLSDFKQTPDNKVWRAIDASLDKRKKKRVIPLWWSLGGVAAALLIGLMVFNPFTEEYKTNEILVDTDSESESTKDSQATSDNEIFIDSINNTTNAIVEQNTVNEDHGNVDNSILPSHQKEANKITVSTRNDSNKNLETLLTEDAIAKNNKNSSEDSIQNQNGLIAENISTDGLVKNDSKNTSTDNIDSNINTNNKNKTETAIASNPTTKDAENTIVKSTSTEENTEDPLANKKSIFEEIDKQEELKKEKVAQNRWSAGPNVAPVYFNALGEGSPVNSIFTPNTKSGNVNMSYGVSVAYAVSKKLTIRSGINKVDYGYDTEDVAFSSSASFASGNGQLATIDYAETSNTLTISSKIVPSDKYSTVNTAQDVTAKSASKEGFMSQQLGYLELPVELNYALIDKKFGVNIIGGVSSLFLIDNAVSLTSGDLTTEIGEANNINDLNFSANMGLGLNYNFSQKVRFNVEPIFKYQLNTFSDVNGTFRPYSVGVYSGLTFKF</sequence>
<evidence type="ECO:0000256" key="2">
    <source>
        <dbReference type="SAM" id="Phobius"/>
    </source>
</evidence>
<dbReference type="EMBL" id="CABWLR010000002">
    <property type="protein sequence ID" value="VXB52831.1"/>
    <property type="molecule type" value="Genomic_DNA"/>
</dbReference>
<dbReference type="AlphaFoldDB" id="A0A653RHI3"/>
<keyword evidence="2" id="KW-0472">Membrane</keyword>
<evidence type="ECO:0000313" key="4">
    <source>
        <dbReference type="Proteomes" id="UP000430202"/>
    </source>
</evidence>
<keyword evidence="2" id="KW-1133">Transmembrane helix</keyword>
<feature type="transmembrane region" description="Helical" evidence="2">
    <location>
        <begin position="44"/>
        <end position="62"/>
    </location>
</feature>
<gene>
    <name evidence="3" type="ORF">MARI151_20824</name>
</gene>
<dbReference type="Proteomes" id="UP000430202">
    <property type="component" value="Unassembled WGS sequence"/>
</dbReference>
<accession>A0A653RHI3</accession>
<feature type="region of interest" description="Disordered" evidence="1">
    <location>
        <begin position="114"/>
        <end position="142"/>
    </location>
</feature>
<keyword evidence="4" id="KW-1185">Reference proteome</keyword>
<name>A0A653RHI3_9FLAO</name>
<organism evidence="3 4">
    <name type="scientific">Maribacter litoralis</name>
    <dbReference type="NCBI Taxonomy" id="2059726"/>
    <lineage>
        <taxon>Bacteria</taxon>
        <taxon>Pseudomonadati</taxon>
        <taxon>Bacteroidota</taxon>
        <taxon>Flavobacteriia</taxon>
        <taxon>Flavobacteriales</taxon>
        <taxon>Flavobacteriaceae</taxon>
        <taxon>Maribacter</taxon>
    </lineage>
</organism>
<dbReference type="RefSeq" id="WP_159302651.1">
    <property type="nucleotide sequence ID" value="NZ_LR733271.1"/>
</dbReference>
<proteinExistence type="predicted"/>
<reference evidence="3 4" key="1">
    <citation type="submission" date="2019-10" db="EMBL/GenBank/DDBJ databases">
        <authorList>
            <person name="Karimi E."/>
        </authorList>
    </citation>
    <scope>NUCLEOTIDE SEQUENCE [LARGE SCALE GENOMIC DNA]</scope>
    <source>
        <strain evidence="3">Maribacter sp. 151</strain>
    </source>
</reference>
<keyword evidence="2" id="KW-0812">Transmembrane</keyword>
<protein>
    <submittedName>
        <fullName evidence="3">Uncharacterized protein</fullName>
    </submittedName>
</protein>